<comment type="pathway">
    <text evidence="2 11 12">Glycan degradation; xylan degradation.</text>
</comment>
<keyword evidence="9 11" id="KW-0326">Glycosidase</keyword>
<dbReference type="InterPro" id="IPR013319">
    <property type="entry name" value="GH11/12"/>
</dbReference>
<protein>
    <recommendedName>
        <fullName evidence="4 11">Endo-1,4-beta-xylanase</fullName>
        <ecNumber evidence="4 11">3.2.1.8</ecNumber>
    </recommendedName>
</protein>
<evidence type="ECO:0000256" key="6">
    <source>
        <dbReference type="ARBA" id="ARBA00022729"/>
    </source>
</evidence>
<evidence type="ECO:0000256" key="1">
    <source>
        <dbReference type="ARBA" id="ARBA00000681"/>
    </source>
</evidence>
<keyword evidence="5 11" id="KW-0858">Xylan degradation</keyword>
<dbReference type="EC" id="3.2.1.8" evidence="4 11"/>
<evidence type="ECO:0000256" key="8">
    <source>
        <dbReference type="ARBA" id="ARBA00023277"/>
    </source>
</evidence>
<dbReference type="GO" id="GO:0031176">
    <property type="term" value="F:endo-1,4-beta-xylanase activity"/>
    <property type="evidence" value="ECO:0007669"/>
    <property type="project" value="UniProtKB-UniRule"/>
</dbReference>
<proteinExistence type="inferred from homology"/>
<dbReference type="UniPathway" id="UPA00114"/>
<sequence>MVSLRNILVAIAGATAALAAPTDVSRRVPAELARRSETITSSTTGAYGGYYFSCYIESNTGASMTIGNGTYSLTWSSSSTDVVAGIGWATGSARTVNYSGSISATGDSLIALYGWTTSPLVEYYVIDTYGTYNPGSGGTHKGTVTSDGDTYDIYEVVRSNAPSIQGTQTFNQYLSIRQSKRTSGAITLQNHITAWQNAGMSLGTWNYQIMATEGYQSSGSSSITIT</sequence>
<dbReference type="PANTHER" id="PTHR46828">
    <property type="entry name" value="ENDO-1,4-BETA-XYLANASE A-RELATED"/>
    <property type="match status" value="1"/>
</dbReference>
<feature type="signal peptide" evidence="13">
    <location>
        <begin position="1"/>
        <end position="19"/>
    </location>
</feature>
<dbReference type="InterPro" id="IPR033119">
    <property type="entry name" value="GH11_AS_2"/>
</dbReference>
<comment type="similarity">
    <text evidence="3 11 12">Belongs to the glycosyl hydrolase 11 (cellulase G) family.</text>
</comment>
<dbReference type="PROSITE" id="PS51761">
    <property type="entry name" value="GH11_3"/>
    <property type="match status" value="1"/>
</dbReference>
<keyword evidence="10 11" id="KW-0624">Polysaccharide degradation</keyword>
<keyword evidence="16" id="KW-1185">Reference proteome</keyword>
<evidence type="ECO:0000256" key="13">
    <source>
        <dbReference type="SAM" id="SignalP"/>
    </source>
</evidence>
<evidence type="ECO:0000256" key="12">
    <source>
        <dbReference type="RuleBase" id="RU362015"/>
    </source>
</evidence>
<comment type="catalytic activity">
    <reaction evidence="1 11 12">
        <text>Endohydrolysis of (1-&gt;4)-beta-D-xylosidic linkages in xylans.</text>
        <dbReference type="EC" id="3.2.1.8"/>
    </reaction>
</comment>
<dbReference type="InterPro" id="IPR013320">
    <property type="entry name" value="ConA-like_dom_sf"/>
</dbReference>
<keyword evidence="7 11" id="KW-0378">Hydrolase</keyword>
<dbReference type="EMBL" id="LJZO01000059">
    <property type="protein sequence ID" value="ROV89299.1"/>
    <property type="molecule type" value="Genomic_DNA"/>
</dbReference>
<evidence type="ECO:0000256" key="10">
    <source>
        <dbReference type="ARBA" id="ARBA00023326"/>
    </source>
</evidence>
<feature type="chain" id="PRO_5019243016" description="Endo-1,4-beta-xylanase" evidence="13">
    <location>
        <begin position="20"/>
        <end position="226"/>
    </location>
</feature>
<dbReference type="PROSITE" id="PS00777">
    <property type="entry name" value="GH11_2"/>
    <property type="match status" value="1"/>
</dbReference>
<evidence type="ECO:0000256" key="11">
    <source>
        <dbReference type="PROSITE-ProRule" id="PRU01097"/>
    </source>
</evidence>
<keyword evidence="6 13" id="KW-0732">Signal</keyword>
<gene>
    <name evidence="15" type="ORF">VSDG_09091</name>
</gene>
<dbReference type="OrthoDB" id="2115822at2759"/>
<dbReference type="AlphaFoldDB" id="A0A423VE92"/>
<evidence type="ECO:0000256" key="2">
    <source>
        <dbReference type="ARBA" id="ARBA00004851"/>
    </source>
</evidence>
<dbReference type="InterPro" id="IPR018208">
    <property type="entry name" value="GH11_AS_1"/>
</dbReference>
<organism evidence="15 16">
    <name type="scientific">Cytospora chrysosperma</name>
    <name type="common">Cytospora canker fungus</name>
    <name type="synonym">Sphaeria chrysosperma</name>
    <dbReference type="NCBI Taxonomy" id="252740"/>
    <lineage>
        <taxon>Eukaryota</taxon>
        <taxon>Fungi</taxon>
        <taxon>Dikarya</taxon>
        <taxon>Ascomycota</taxon>
        <taxon>Pezizomycotina</taxon>
        <taxon>Sordariomycetes</taxon>
        <taxon>Sordariomycetidae</taxon>
        <taxon>Diaporthales</taxon>
        <taxon>Cytosporaceae</taxon>
        <taxon>Cytospora</taxon>
    </lineage>
</organism>
<feature type="domain" description="GH11" evidence="14">
    <location>
        <begin position="38"/>
        <end position="226"/>
    </location>
</feature>
<accession>A0A423VE92</accession>
<evidence type="ECO:0000256" key="3">
    <source>
        <dbReference type="ARBA" id="ARBA00007792"/>
    </source>
</evidence>
<evidence type="ECO:0000256" key="4">
    <source>
        <dbReference type="ARBA" id="ARBA00012590"/>
    </source>
</evidence>
<dbReference type="PANTHER" id="PTHR46828:SF2">
    <property type="entry name" value="ENDO-1,4-BETA-XYLANASE A-RELATED"/>
    <property type="match status" value="1"/>
</dbReference>
<evidence type="ECO:0000259" key="14">
    <source>
        <dbReference type="PROSITE" id="PS51761"/>
    </source>
</evidence>
<dbReference type="InterPro" id="IPR001137">
    <property type="entry name" value="Glyco_hydro_11"/>
</dbReference>
<dbReference type="Gene3D" id="2.60.120.180">
    <property type="match status" value="1"/>
</dbReference>
<reference evidence="15 16" key="1">
    <citation type="submission" date="2015-09" db="EMBL/GenBank/DDBJ databases">
        <title>Host preference determinants of Valsa canker pathogens revealed by comparative genomics.</title>
        <authorList>
            <person name="Yin Z."/>
            <person name="Huang L."/>
        </authorList>
    </citation>
    <scope>NUCLEOTIDE SEQUENCE [LARGE SCALE GENOMIC DNA]</scope>
    <source>
        <strain evidence="15 16">YSFL</strain>
    </source>
</reference>
<dbReference type="InterPro" id="IPR033123">
    <property type="entry name" value="GH11_dom"/>
</dbReference>
<dbReference type="Proteomes" id="UP000284375">
    <property type="component" value="Unassembled WGS sequence"/>
</dbReference>
<comment type="caution">
    <text evidence="15">The sequence shown here is derived from an EMBL/GenBank/DDBJ whole genome shotgun (WGS) entry which is preliminary data.</text>
</comment>
<evidence type="ECO:0000256" key="5">
    <source>
        <dbReference type="ARBA" id="ARBA00022651"/>
    </source>
</evidence>
<evidence type="ECO:0000256" key="7">
    <source>
        <dbReference type="ARBA" id="ARBA00022801"/>
    </source>
</evidence>
<feature type="active site" description="Nucleophile" evidence="11">
    <location>
        <position position="122"/>
    </location>
</feature>
<dbReference type="PRINTS" id="PR00911">
    <property type="entry name" value="GLHYDRLASE11"/>
</dbReference>
<evidence type="ECO:0000313" key="15">
    <source>
        <dbReference type="EMBL" id="ROV89299.1"/>
    </source>
</evidence>
<dbReference type="SUPFAM" id="SSF49899">
    <property type="entry name" value="Concanavalin A-like lectins/glucanases"/>
    <property type="match status" value="1"/>
</dbReference>
<dbReference type="PROSITE" id="PS00776">
    <property type="entry name" value="GH11_1"/>
    <property type="match status" value="1"/>
</dbReference>
<dbReference type="Pfam" id="PF00457">
    <property type="entry name" value="Glyco_hydro_11"/>
    <property type="match status" value="1"/>
</dbReference>
<keyword evidence="8 11" id="KW-0119">Carbohydrate metabolism</keyword>
<evidence type="ECO:0000256" key="9">
    <source>
        <dbReference type="ARBA" id="ARBA00023295"/>
    </source>
</evidence>
<feature type="active site" description="Proton donor" evidence="11">
    <location>
        <position position="213"/>
    </location>
</feature>
<name>A0A423VE92_CYTCH</name>
<dbReference type="GO" id="GO:0045493">
    <property type="term" value="P:xylan catabolic process"/>
    <property type="evidence" value="ECO:0007669"/>
    <property type="project" value="UniProtKB-UniRule"/>
</dbReference>
<evidence type="ECO:0000313" key="16">
    <source>
        <dbReference type="Proteomes" id="UP000284375"/>
    </source>
</evidence>